<reference evidence="1 2" key="1">
    <citation type="submission" date="2020-08" db="EMBL/GenBank/DDBJ databases">
        <title>Genomic Encyclopedia of Type Strains, Phase IV (KMG-V): Genome sequencing to study the core and pangenomes of soil and plant-associated prokaryotes.</title>
        <authorList>
            <person name="Whitman W."/>
        </authorList>
    </citation>
    <scope>NUCLEOTIDE SEQUENCE [LARGE SCALE GENOMIC DNA]</scope>
    <source>
        <strain evidence="1 2">M8UP14</strain>
    </source>
</reference>
<dbReference type="AlphaFoldDB" id="A0A7W8E2T9"/>
<dbReference type="Proteomes" id="UP000540989">
    <property type="component" value="Unassembled WGS sequence"/>
</dbReference>
<accession>A0A7W8E2T9</accession>
<proteinExistence type="predicted"/>
<dbReference type="RefSeq" id="WP_184213191.1">
    <property type="nucleotide sequence ID" value="NZ_JACHIP010000001.1"/>
</dbReference>
<dbReference type="EMBL" id="JACHIP010000001">
    <property type="protein sequence ID" value="MBB5055475.1"/>
    <property type="molecule type" value="Genomic_DNA"/>
</dbReference>
<sequence length="139" mass="14598">MNLQSLVATSLALSVAVERVIEILKQSVGATPLFAWLFAPSTNPQMESWRCTAIHLLSALIGGAIAKFSGIDILSSLGASAGAHPVLSYGVMGLLSAGGSAFWNHALDLIKAVKIDKEDTARARVAADYHLSDPKVVNL</sequence>
<gene>
    <name evidence="1" type="ORF">HDF16_000144</name>
</gene>
<name>A0A7W8E2T9_9BACT</name>
<comment type="caution">
    <text evidence="1">The sequence shown here is derived from an EMBL/GenBank/DDBJ whole genome shotgun (WGS) entry which is preliminary data.</text>
</comment>
<protein>
    <submittedName>
        <fullName evidence="1">Uncharacterized protein</fullName>
    </submittedName>
</protein>
<organism evidence="1 2">
    <name type="scientific">Granulicella aggregans</name>
    <dbReference type="NCBI Taxonomy" id="474949"/>
    <lineage>
        <taxon>Bacteria</taxon>
        <taxon>Pseudomonadati</taxon>
        <taxon>Acidobacteriota</taxon>
        <taxon>Terriglobia</taxon>
        <taxon>Terriglobales</taxon>
        <taxon>Acidobacteriaceae</taxon>
        <taxon>Granulicella</taxon>
    </lineage>
</organism>
<evidence type="ECO:0000313" key="2">
    <source>
        <dbReference type="Proteomes" id="UP000540989"/>
    </source>
</evidence>
<evidence type="ECO:0000313" key="1">
    <source>
        <dbReference type="EMBL" id="MBB5055475.1"/>
    </source>
</evidence>
<keyword evidence="2" id="KW-1185">Reference proteome</keyword>